<comment type="similarity">
    <text evidence="1 5">Belongs to the MreC family.</text>
</comment>
<dbReference type="EMBL" id="VGJX01000425">
    <property type="protein sequence ID" value="MBM3275055.1"/>
    <property type="molecule type" value="Genomic_DNA"/>
</dbReference>
<dbReference type="PIRSF" id="PIRSF038471">
    <property type="entry name" value="MreC"/>
    <property type="match status" value="1"/>
</dbReference>
<dbReference type="AlphaFoldDB" id="A0A937X6G5"/>
<evidence type="ECO:0000256" key="3">
    <source>
        <dbReference type="ARBA" id="ARBA00022960"/>
    </source>
</evidence>
<dbReference type="GO" id="GO:0008360">
    <property type="term" value="P:regulation of cell shape"/>
    <property type="evidence" value="ECO:0007669"/>
    <property type="project" value="UniProtKB-KW"/>
</dbReference>
<dbReference type="InterPro" id="IPR042175">
    <property type="entry name" value="Cell/Rod_MreC_2"/>
</dbReference>
<dbReference type="InterPro" id="IPR042177">
    <property type="entry name" value="Cell/Rod_1"/>
</dbReference>
<dbReference type="NCBIfam" id="NF010512">
    <property type="entry name" value="PRK13922.12-1"/>
    <property type="match status" value="1"/>
</dbReference>
<feature type="transmembrane region" description="Helical" evidence="6">
    <location>
        <begin position="21"/>
        <end position="39"/>
    </location>
</feature>
<keyword evidence="6" id="KW-0472">Membrane</keyword>
<evidence type="ECO:0000256" key="2">
    <source>
        <dbReference type="ARBA" id="ARBA00013855"/>
    </source>
</evidence>
<dbReference type="Proteomes" id="UP000703893">
    <property type="component" value="Unassembled WGS sequence"/>
</dbReference>
<accession>A0A937X6G5</accession>
<evidence type="ECO:0000256" key="4">
    <source>
        <dbReference type="ARBA" id="ARBA00032089"/>
    </source>
</evidence>
<protein>
    <recommendedName>
        <fullName evidence="2 5">Cell shape-determining protein MreC</fullName>
    </recommendedName>
    <alternativeName>
        <fullName evidence="4 5">Cell shape protein MreC</fullName>
    </alternativeName>
</protein>
<dbReference type="Gene3D" id="2.40.10.340">
    <property type="entry name" value="Rod shape-determining protein MreC, domain 1"/>
    <property type="match status" value="1"/>
</dbReference>
<dbReference type="Gene3D" id="2.40.10.350">
    <property type="entry name" value="Rod shape-determining protein MreC, domain 2"/>
    <property type="match status" value="1"/>
</dbReference>
<comment type="function">
    <text evidence="5">Involved in formation and maintenance of cell shape.</text>
</comment>
<feature type="domain" description="Rod shape-determining protein MreC beta-barrel core" evidence="7">
    <location>
        <begin position="132"/>
        <end position="271"/>
    </location>
</feature>
<sequence>MKRPGSVLRLAAPLKVLAQRFTFLGLVALSVGLMVFGKAEAPLVERARMAVTDAVIPILDAVSRPMATAAEIADRINVIVDVHAENARLREENERLLRWQTVAHRLEAENRSLRDLSRVAPEDSVSFVSGRVVADAGGTFVRSVLVMAGTRDGVAKGQTAITAEGLVGRVGEIGERSARVLLLTDLNSQVPIVIESSRERAILAGDNSERPKLTHLAVTARPQIGDRLMTSGHGGVFPPGLPVGIVVAVNDGIVRVKPFVEFHRLDHVRLVDFGLSGTLPVGAPPPAPRRGR</sequence>
<name>A0A937X6G5_9BACT</name>
<dbReference type="PANTHER" id="PTHR34138:SF1">
    <property type="entry name" value="CELL SHAPE-DETERMINING PROTEIN MREC"/>
    <property type="match status" value="1"/>
</dbReference>
<evidence type="ECO:0000313" key="9">
    <source>
        <dbReference type="Proteomes" id="UP000703893"/>
    </source>
</evidence>
<dbReference type="PANTHER" id="PTHR34138">
    <property type="entry name" value="CELL SHAPE-DETERMINING PROTEIN MREC"/>
    <property type="match status" value="1"/>
</dbReference>
<evidence type="ECO:0000259" key="7">
    <source>
        <dbReference type="Pfam" id="PF04085"/>
    </source>
</evidence>
<dbReference type="GO" id="GO:0005886">
    <property type="term" value="C:plasma membrane"/>
    <property type="evidence" value="ECO:0007669"/>
    <property type="project" value="TreeGrafter"/>
</dbReference>
<dbReference type="InterPro" id="IPR055342">
    <property type="entry name" value="MreC_beta-barrel_core"/>
</dbReference>
<organism evidence="8 9">
    <name type="scientific">Candidatus Tanganyikabacteria bacterium</name>
    <dbReference type="NCBI Taxonomy" id="2961651"/>
    <lineage>
        <taxon>Bacteria</taxon>
        <taxon>Bacillati</taxon>
        <taxon>Candidatus Sericytochromatia</taxon>
        <taxon>Candidatus Tanganyikabacteria</taxon>
    </lineage>
</organism>
<evidence type="ECO:0000256" key="5">
    <source>
        <dbReference type="PIRNR" id="PIRNR038471"/>
    </source>
</evidence>
<dbReference type="NCBIfam" id="TIGR00219">
    <property type="entry name" value="mreC"/>
    <property type="match status" value="1"/>
</dbReference>
<comment type="caution">
    <text evidence="8">The sequence shown here is derived from an EMBL/GenBank/DDBJ whole genome shotgun (WGS) entry which is preliminary data.</text>
</comment>
<evidence type="ECO:0000313" key="8">
    <source>
        <dbReference type="EMBL" id="MBM3275055.1"/>
    </source>
</evidence>
<keyword evidence="6" id="KW-1133">Transmembrane helix</keyword>
<dbReference type="Pfam" id="PF04085">
    <property type="entry name" value="MreC"/>
    <property type="match status" value="1"/>
</dbReference>
<keyword evidence="3 5" id="KW-0133">Cell shape</keyword>
<proteinExistence type="inferred from homology"/>
<evidence type="ECO:0000256" key="1">
    <source>
        <dbReference type="ARBA" id="ARBA00009369"/>
    </source>
</evidence>
<gene>
    <name evidence="8" type="primary">mreC</name>
    <name evidence="8" type="ORF">FJZ00_07870</name>
</gene>
<evidence type="ECO:0000256" key="6">
    <source>
        <dbReference type="SAM" id="Phobius"/>
    </source>
</evidence>
<keyword evidence="6" id="KW-0812">Transmembrane</keyword>
<reference evidence="8 9" key="1">
    <citation type="submission" date="2019-03" db="EMBL/GenBank/DDBJ databases">
        <title>Lake Tanganyika Metagenome-Assembled Genomes (MAGs).</title>
        <authorList>
            <person name="Tran P."/>
        </authorList>
    </citation>
    <scope>NUCLEOTIDE SEQUENCE [LARGE SCALE GENOMIC DNA]</scope>
    <source>
        <strain evidence="8">K_DeepCast_65m_m2_236</strain>
    </source>
</reference>
<dbReference type="InterPro" id="IPR007221">
    <property type="entry name" value="MreC"/>
</dbReference>